<accession>A0A8S5T8S7</accession>
<protein>
    <submittedName>
        <fullName evidence="1">Tail component</fullName>
    </submittedName>
</protein>
<proteinExistence type="predicted"/>
<organism evidence="1">
    <name type="scientific">virus sp. ctllZ17</name>
    <dbReference type="NCBI Taxonomy" id="2827996"/>
    <lineage>
        <taxon>Viruses</taxon>
    </lineage>
</organism>
<evidence type="ECO:0000313" key="1">
    <source>
        <dbReference type="EMBL" id="DAF59740.1"/>
    </source>
</evidence>
<reference evidence="1" key="1">
    <citation type="journal article" date="2021" name="Proc. Natl. Acad. Sci. U.S.A.">
        <title>A Catalog of Tens of Thousands of Viruses from Human Metagenomes Reveals Hidden Associations with Chronic Diseases.</title>
        <authorList>
            <person name="Tisza M.J."/>
            <person name="Buck C.B."/>
        </authorList>
    </citation>
    <scope>NUCLEOTIDE SEQUENCE</scope>
    <source>
        <strain evidence="1">CtllZ17</strain>
    </source>
</reference>
<sequence>MFLPKQEIFEKLKETGVAVSLSGQNIFKKLPALTFRIDDNSPQYGLKGEISAQEIIATVDIWASSSKEASKLLSEIEKKMREIGYYLEFSSDVPNPDSSIFHINNRFNSKK</sequence>
<dbReference type="EMBL" id="BK032776">
    <property type="protein sequence ID" value="DAF59740.1"/>
    <property type="molecule type" value="Genomic_DNA"/>
</dbReference>
<name>A0A8S5T8S7_9VIRU</name>